<dbReference type="EMBL" id="CP019606">
    <property type="protein sequence ID" value="AQP48253.1"/>
    <property type="molecule type" value="Genomic_DNA"/>
</dbReference>
<protein>
    <submittedName>
        <fullName evidence="3">Uncharacterized protein</fullName>
    </submittedName>
</protein>
<feature type="transmembrane region" description="Helical" evidence="2">
    <location>
        <begin position="200"/>
        <end position="219"/>
    </location>
</feature>
<feature type="transmembrane region" description="Helical" evidence="2">
    <location>
        <begin position="282"/>
        <end position="303"/>
    </location>
</feature>
<feature type="transmembrane region" description="Helical" evidence="2">
    <location>
        <begin position="323"/>
        <end position="344"/>
    </location>
</feature>
<feature type="region of interest" description="Disordered" evidence="1">
    <location>
        <begin position="1"/>
        <end position="21"/>
    </location>
</feature>
<dbReference type="STRING" id="1332264.BW730_12810"/>
<evidence type="ECO:0000313" key="4">
    <source>
        <dbReference type="Proteomes" id="UP000188145"/>
    </source>
</evidence>
<dbReference type="Proteomes" id="UP000188145">
    <property type="component" value="Chromosome"/>
</dbReference>
<keyword evidence="2" id="KW-0472">Membrane</keyword>
<gene>
    <name evidence="3" type="ORF">BW730_12810</name>
</gene>
<organism evidence="3 4">
    <name type="scientific">Tessaracoccus aquimaris</name>
    <dbReference type="NCBI Taxonomy" id="1332264"/>
    <lineage>
        <taxon>Bacteria</taxon>
        <taxon>Bacillati</taxon>
        <taxon>Actinomycetota</taxon>
        <taxon>Actinomycetes</taxon>
        <taxon>Propionibacteriales</taxon>
        <taxon>Propionibacteriaceae</taxon>
        <taxon>Tessaracoccus</taxon>
    </lineage>
</organism>
<evidence type="ECO:0000256" key="2">
    <source>
        <dbReference type="SAM" id="Phobius"/>
    </source>
</evidence>
<dbReference type="AlphaFoldDB" id="A0A1Q2CQ68"/>
<keyword evidence="2" id="KW-0812">Transmembrane</keyword>
<reference evidence="4" key="1">
    <citation type="submission" date="2017-02" db="EMBL/GenBank/DDBJ databases">
        <title>Tessaracoccus aquaemaris sp. nov., isolated from the intestine of a Korean rockfish, Sebastes schlegelii, in a marine aquaculture pond.</title>
        <authorList>
            <person name="Tak E.J."/>
            <person name="Bae J.-W."/>
        </authorList>
    </citation>
    <scope>NUCLEOTIDE SEQUENCE [LARGE SCALE GENOMIC DNA]</scope>
    <source>
        <strain evidence="4">NSG39</strain>
    </source>
</reference>
<feature type="transmembrane region" description="Helical" evidence="2">
    <location>
        <begin position="111"/>
        <end position="130"/>
    </location>
</feature>
<feature type="transmembrane region" description="Helical" evidence="2">
    <location>
        <begin position="428"/>
        <end position="448"/>
    </location>
</feature>
<accession>A0A1Q2CQ68</accession>
<keyword evidence="2" id="KW-1133">Transmembrane helix</keyword>
<keyword evidence="4" id="KW-1185">Reference proteome</keyword>
<dbReference type="KEGG" id="tes:BW730_12810"/>
<evidence type="ECO:0000313" key="3">
    <source>
        <dbReference type="EMBL" id="AQP48253.1"/>
    </source>
</evidence>
<evidence type="ECO:0000256" key="1">
    <source>
        <dbReference type="SAM" id="MobiDB-lite"/>
    </source>
</evidence>
<feature type="region of interest" description="Disordered" evidence="1">
    <location>
        <begin position="462"/>
        <end position="506"/>
    </location>
</feature>
<feature type="transmembrane region" description="Helical" evidence="2">
    <location>
        <begin position="168"/>
        <end position="194"/>
    </location>
</feature>
<sequence length="506" mass="52617">MIAMNPVGPTSDRPRQGSLSDDDIVDFVSPTQAADAASSSDAPTLSAGPRFVRVPASRTTALAFVVEQVLIALIGGSLLTGLAGLGVMLALDEDAIVLPASWAQLDSFARKLLPFALLSGMALPLPWMLARVARGLLTAGDVRRFCATPGGAVPIEEQRKSRESVRDILTTTGYVTAVTGGVLLVCCLGVTLTALGDEDMLGIGLVASAISGVLLYVGVRLVRHPIPIGNPEDNVPGGDLSTITRAEEATERTIEAQLAARVSEPPKTLPGRWPWLDASARLAWRLGGVATALALVILMGATLLRKPCQGCDERYFGQEVESLLGAGLLVASICTIAAVVLLTLAPLGDVVSQLGTERLVRRQADLPGVGALRPSDSAAEQLLRLPSPLKSLGIILGMWAAAFGWFWLSASLEAAEGHPPFAGGGWMWALLVCLGLLTASAVILRVALRESEATAHVVRATWPVVDPPPPDPTTATDDPATSTGATTPGDAMTTDDVPDSGPPASR</sequence>
<feature type="compositionally biased region" description="Low complexity" evidence="1">
    <location>
        <begin position="473"/>
        <end position="491"/>
    </location>
</feature>
<feature type="transmembrane region" description="Helical" evidence="2">
    <location>
        <begin position="69"/>
        <end position="91"/>
    </location>
</feature>
<proteinExistence type="predicted"/>
<feature type="transmembrane region" description="Helical" evidence="2">
    <location>
        <begin position="391"/>
        <end position="408"/>
    </location>
</feature>
<name>A0A1Q2CQ68_9ACTN</name>